<proteinExistence type="predicted"/>
<evidence type="ECO:0008006" key="3">
    <source>
        <dbReference type="Google" id="ProtNLM"/>
    </source>
</evidence>
<protein>
    <recommendedName>
        <fullName evidence="3">Nucleotidyl transferase AbiEii/AbiGii toxin family protein</fullName>
    </recommendedName>
</protein>
<gene>
    <name evidence="1" type="ORF">J0X19_01810</name>
</gene>
<dbReference type="RefSeq" id="WP_206980166.1">
    <property type="nucleotide sequence ID" value="NZ_JAFLQZ010000001.1"/>
</dbReference>
<dbReference type="Proteomes" id="UP000664144">
    <property type="component" value="Unassembled WGS sequence"/>
</dbReference>
<dbReference type="SUPFAM" id="SSF81301">
    <property type="entry name" value="Nucleotidyltransferase"/>
    <property type="match status" value="1"/>
</dbReference>
<keyword evidence="2" id="KW-1185">Reference proteome</keyword>
<dbReference type="InterPro" id="IPR043519">
    <property type="entry name" value="NT_sf"/>
</dbReference>
<dbReference type="AlphaFoldDB" id="A0A939ESF6"/>
<dbReference type="Gene3D" id="3.30.460.40">
    <property type="match status" value="1"/>
</dbReference>
<accession>A0A939ESF6</accession>
<evidence type="ECO:0000313" key="2">
    <source>
        <dbReference type="Proteomes" id="UP000664144"/>
    </source>
</evidence>
<evidence type="ECO:0000313" key="1">
    <source>
        <dbReference type="EMBL" id="MBO0356670.1"/>
    </source>
</evidence>
<dbReference type="EMBL" id="JAFLQZ010000001">
    <property type="protein sequence ID" value="MBO0356670.1"/>
    <property type="molecule type" value="Genomic_DNA"/>
</dbReference>
<organism evidence="1 2">
    <name type="scientific">Hymenobacter telluris</name>
    <dbReference type="NCBI Taxonomy" id="2816474"/>
    <lineage>
        <taxon>Bacteria</taxon>
        <taxon>Pseudomonadati</taxon>
        <taxon>Bacteroidota</taxon>
        <taxon>Cytophagia</taxon>
        <taxon>Cytophagales</taxon>
        <taxon>Hymenobacteraceae</taxon>
        <taxon>Hymenobacter</taxon>
    </lineage>
</organism>
<comment type="caution">
    <text evidence="1">The sequence shown here is derived from an EMBL/GenBank/DDBJ whole genome shotgun (WGS) entry which is preliminary data.</text>
</comment>
<sequence>MNDNLVGSILAVCCILNEHGVEYLVVGGTAVALHGYYRQSMNAAGAIADKPDLDIWYNPTYTNYFKLLQALEELGQDVTKFKEEQAPNPRKSFFRYEFEQFTLDLLPELKAPLKFGASFRSRETIALSEVDIPFISFDDLLVDKAANARPKDVVDISQLKARRTPDET</sequence>
<reference evidence="1" key="1">
    <citation type="submission" date="2021-03" db="EMBL/GenBank/DDBJ databases">
        <authorList>
            <person name="Kim M.K."/>
        </authorList>
    </citation>
    <scope>NUCLEOTIDE SEQUENCE</scope>
    <source>
        <strain evidence="1">BT186</strain>
    </source>
</reference>
<name>A0A939ESF6_9BACT</name>